<evidence type="ECO:0000256" key="4">
    <source>
        <dbReference type="ARBA" id="ARBA00022840"/>
    </source>
</evidence>
<protein>
    <submittedName>
        <fullName evidence="6">C2TA protein</fullName>
    </submittedName>
</protein>
<dbReference type="InterPro" id="IPR041267">
    <property type="entry name" value="NLRP_HD2"/>
</dbReference>
<accession>A0ABS2Z0X4</accession>
<dbReference type="EMBL" id="JAAWVN010014328">
    <property type="protein sequence ID" value="MBN3291847.1"/>
    <property type="molecule type" value="Genomic_DNA"/>
</dbReference>
<dbReference type="Gene3D" id="3.40.50.300">
    <property type="entry name" value="P-loop containing nucleotide triphosphate hydrolases"/>
    <property type="match status" value="1"/>
</dbReference>
<dbReference type="SUPFAM" id="SSF52540">
    <property type="entry name" value="P-loop containing nucleoside triphosphate hydrolases"/>
    <property type="match status" value="1"/>
</dbReference>
<name>A0ABS2Z0X4_POLSE</name>
<evidence type="ECO:0000256" key="1">
    <source>
        <dbReference type="ARBA" id="ARBA00022614"/>
    </source>
</evidence>
<evidence type="ECO:0000313" key="7">
    <source>
        <dbReference type="Proteomes" id="UP001166052"/>
    </source>
</evidence>
<dbReference type="InterPro" id="IPR007111">
    <property type="entry name" value="NACHT_NTPase"/>
</dbReference>
<evidence type="ECO:0000256" key="3">
    <source>
        <dbReference type="ARBA" id="ARBA00022741"/>
    </source>
</evidence>
<dbReference type="InterPro" id="IPR041075">
    <property type="entry name" value="NOD1/2_WH"/>
</dbReference>
<feature type="non-terminal residue" evidence="6">
    <location>
        <position position="624"/>
    </location>
</feature>
<keyword evidence="3" id="KW-0547">Nucleotide-binding</keyword>
<comment type="caution">
    <text evidence="6">The sequence shown here is derived from an EMBL/GenBank/DDBJ whole genome shotgun (WGS) entry which is preliminary data.</text>
</comment>
<evidence type="ECO:0000259" key="5">
    <source>
        <dbReference type="PROSITE" id="PS50837"/>
    </source>
</evidence>
<reference evidence="6" key="1">
    <citation type="journal article" date="2021" name="Cell">
        <title>Tracing the genetic footprints of vertebrate landing in non-teleost ray-finned fishes.</title>
        <authorList>
            <person name="Bi X."/>
            <person name="Wang K."/>
            <person name="Yang L."/>
            <person name="Pan H."/>
            <person name="Jiang H."/>
            <person name="Wei Q."/>
            <person name="Fang M."/>
            <person name="Yu H."/>
            <person name="Zhu C."/>
            <person name="Cai Y."/>
            <person name="He Y."/>
            <person name="Gan X."/>
            <person name="Zeng H."/>
            <person name="Yu D."/>
            <person name="Zhu Y."/>
            <person name="Jiang H."/>
            <person name="Qiu Q."/>
            <person name="Yang H."/>
            <person name="Zhang Y.E."/>
            <person name="Wang W."/>
            <person name="Zhu M."/>
            <person name="He S."/>
            <person name="Zhang G."/>
        </authorList>
    </citation>
    <scope>NUCLEOTIDE SEQUENCE</scope>
    <source>
        <strain evidence="6">Bchr_001</strain>
    </source>
</reference>
<keyword evidence="2" id="KW-0677">Repeat</keyword>
<keyword evidence="7" id="KW-1185">Reference proteome</keyword>
<keyword evidence="4" id="KW-0067">ATP-binding</keyword>
<dbReference type="Pfam" id="PF05729">
    <property type="entry name" value="NACHT"/>
    <property type="match status" value="1"/>
</dbReference>
<dbReference type="InterPro" id="IPR027417">
    <property type="entry name" value="P-loop_NTPase"/>
</dbReference>
<evidence type="ECO:0000256" key="2">
    <source>
        <dbReference type="ARBA" id="ARBA00022737"/>
    </source>
</evidence>
<keyword evidence="1" id="KW-0433">Leucine-rich repeat</keyword>
<proteinExistence type="predicted"/>
<feature type="domain" description="NACHT" evidence="5">
    <location>
        <begin position="84"/>
        <end position="289"/>
    </location>
</feature>
<feature type="non-terminal residue" evidence="6">
    <location>
        <position position="1"/>
    </location>
</feature>
<dbReference type="PANTHER" id="PTHR47189:SF1">
    <property type="entry name" value="MHC CLASS II TRANSACTIVATOR"/>
    <property type="match status" value="1"/>
</dbReference>
<dbReference type="Pfam" id="PF17776">
    <property type="entry name" value="NLRC4_HD2"/>
    <property type="match status" value="1"/>
</dbReference>
<dbReference type="Proteomes" id="UP001166052">
    <property type="component" value="Unassembled WGS sequence"/>
</dbReference>
<dbReference type="InterPro" id="IPR008095">
    <property type="entry name" value="MHC_II_transact"/>
</dbReference>
<gene>
    <name evidence="6" type="primary">Ciita</name>
    <name evidence="6" type="ORF">GTO92_0012855</name>
</gene>
<sequence length="624" mass="72274">IIEEVEDCIKNMKAILLQDKEFFSESHYIQVPLIQKQIKIKTGKNNAKSQEKEFVILDMTERKKAAIFPSQIFDPLKELTKEGRVIALLGNAGMGKSTLVHKLCRDWAKGEFQQFDFIFQFECKRLNLPGKRFGLQKLLFELSQSPLSENAARIYRFVLRNPQRILIVFDGFDDFQDMEAFLQSPANNSTKEVFGIKDLLSGLFQKKLLIGSTILFTARPKETLNQFLGKVDKIFELSGFCNEDIEHYMTVHFRDNSQYDAAKKKLEKNQFLHSLCHTPLMCKFICLLLEKFEMDKELPKTITGLHLHIVSERLFNNVSTDLPTDKAQTENVLKLCQLAWKGIQEHKSLLEENDFRCPTLKEFSLKSGIVTQYPLNCSGEEKLFGHTFSDLLSQDFMGALHLSLVRGIKGKTLVKLIHLQQKKKKPHQEWLDVVRRFLVGLLFQNEEGCLSRLIMKHEDLESRKDAILEYIKKVRLSELLSNRLLEYCHCVYETENEDVIQHVAKNLPPELSFRGTCLAPLDVFVLQHLLRISNTQFILDLQETGINLLGMKTLVELENVTAFRASIADTISLWEHLQQTHNYDLLKSTIRKFTINPFKASQYTDVEYLSLLVKIYKEKTLPMR</sequence>
<evidence type="ECO:0000313" key="6">
    <source>
        <dbReference type="EMBL" id="MBN3291847.1"/>
    </source>
</evidence>
<dbReference type="Pfam" id="PF17779">
    <property type="entry name" value="WHD_NOD2"/>
    <property type="match status" value="1"/>
</dbReference>
<organism evidence="6 7">
    <name type="scientific">Polypterus senegalus</name>
    <name type="common">Senegal bichir</name>
    <dbReference type="NCBI Taxonomy" id="55291"/>
    <lineage>
        <taxon>Eukaryota</taxon>
        <taxon>Metazoa</taxon>
        <taxon>Chordata</taxon>
        <taxon>Craniata</taxon>
        <taxon>Vertebrata</taxon>
        <taxon>Euteleostomi</taxon>
        <taxon>Actinopterygii</taxon>
        <taxon>Polypteriformes</taxon>
        <taxon>Polypteridae</taxon>
        <taxon>Polypterus</taxon>
    </lineage>
</organism>
<dbReference type="PANTHER" id="PTHR47189">
    <property type="entry name" value="MHC CLASS II TRANSACTIVATOR"/>
    <property type="match status" value="1"/>
</dbReference>
<dbReference type="PRINTS" id="PR01719">
    <property type="entry name" value="MHCIIACTVATR"/>
</dbReference>
<dbReference type="PROSITE" id="PS50837">
    <property type="entry name" value="NACHT"/>
    <property type="match status" value="1"/>
</dbReference>